<proteinExistence type="predicted"/>
<dbReference type="AlphaFoldDB" id="A0A200R183"/>
<comment type="caution">
    <text evidence="1">The sequence shown here is derived from an EMBL/GenBank/DDBJ whole genome shotgun (WGS) entry which is preliminary data.</text>
</comment>
<protein>
    <recommendedName>
        <fullName evidence="3">Endonuclease/exonuclease/phosphatase</fullName>
    </recommendedName>
</protein>
<dbReference type="Proteomes" id="UP000195402">
    <property type="component" value="Unassembled WGS sequence"/>
</dbReference>
<reference evidence="1 2" key="1">
    <citation type="journal article" date="2017" name="Mol. Plant">
        <title>The Genome of Medicinal Plant Macleaya cordata Provides New Insights into Benzylisoquinoline Alkaloids Metabolism.</title>
        <authorList>
            <person name="Liu X."/>
            <person name="Liu Y."/>
            <person name="Huang P."/>
            <person name="Ma Y."/>
            <person name="Qing Z."/>
            <person name="Tang Q."/>
            <person name="Cao H."/>
            <person name="Cheng P."/>
            <person name="Zheng Y."/>
            <person name="Yuan Z."/>
            <person name="Zhou Y."/>
            <person name="Liu J."/>
            <person name="Tang Z."/>
            <person name="Zhuo Y."/>
            <person name="Zhang Y."/>
            <person name="Yu L."/>
            <person name="Huang J."/>
            <person name="Yang P."/>
            <person name="Peng Q."/>
            <person name="Zhang J."/>
            <person name="Jiang W."/>
            <person name="Zhang Z."/>
            <person name="Lin K."/>
            <person name="Ro D.K."/>
            <person name="Chen X."/>
            <person name="Xiong X."/>
            <person name="Shang Y."/>
            <person name="Huang S."/>
            <person name="Zeng J."/>
        </authorList>
    </citation>
    <scope>NUCLEOTIDE SEQUENCE [LARGE SCALE GENOMIC DNA]</scope>
    <source>
        <strain evidence="2">cv. BLH2017</strain>
        <tissue evidence="1">Root</tissue>
    </source>
</reference>
<accession>A0A200R183</accession>
<name>A0A200R183_MACCD</name>
<sequence>MKKAARVVEPMINYSQSVCDQLHLRGISRNAIHNDGPNRKGNIWLMWKSSLTSPSVISSSSQAITVEAELKIIACMNKSWLAIGDFNCVLRIDEKKGGLAPKASAMNDFWDCLHDCNLLESKSSGLKYSWCNN</sequence>
<dbReference type="EMBL" id="MVGT01000506">
    <property type="protein sequence ID" value="OVA16430.1"/>
    <property type="molecule type" value="Genomic_DNA"/>
</dbReference>
<dbReference type="OrthoDB" id="1748181at2759"/>
<organism evidence="1 2">
    <name type="scientific">Macleaya cordata</name>
    <name type="common">Five-seeded plume-poppy</name>
    <name type="synonym">Bocconia cordata</name>
    <dbReference type="NCBI Taxonomy" id="56857"/>
    <lineage>
        <taxon>Eukaryota</taxon>
        <taxon>Viridiplantae</taxon>
        <taxon>Streptophyta</taxon>
        <taxon>Embryophyta</taxon>
        <taxon>Tracheophyta</taxon>
        <taxon>Spermatophyta</taxon>
        <taxon>Magnoliopsida</taxon>
        <taxon>Ranunculales</taxon>
        <taxon>Papaveraceae</taxon>
        <taxon>Papaveroideae</taxon>
        <taxon>Macleaya</taxon>
    </lineage>
</organism>
<keyword evidence="2" id="KW-1185">Reference proteome</keyword>
<evidence type="ECO:0000313" key="1">
    <source>
        <dbReference type="EMBL" id="OVA16430.1"/>
    </source>
</evidence>
<dbReference type="SUPFAM" id="SSF56219">
    <property type="entry name" value="DNase I-like"/>
    <property type="match status" value="1"/>
</dbReference>
<evidence type="ECO:0000313" key="2">
    <source>
        <dbReference type="Proteomes" id="UP000195402"/>
    </source>
</evidence>
<evidence type="ECO:0008006" key="3">
    <source>
        <dbReference type="Google" id="ProtNLM"/>
    </source>
</evidence>
<dbReference type="InParanoid" id="A0A200R183"/>
<gene>
    <name evidence="1" type="ORF">BVC80_243g41</name>
</gene>
<dbReference type="InterPro" id="IPR036691">
    <property type="entry name" value="Endo/exonu/phosph_ase_sf"/>
</dbReference>